<dbReference type="AlphaFoldDB" id="A0A2W4ZEQ2"/>
<reference evidence="3" key="1">
    <citation type="submission" date="2018-04" db="EMBL/GenBank/DDBJ databases">
        <authorList>
            <person name="Cornet L."/>
        </authorList>
    </citation>
    <scope>NUCLEOTIDE SEQUENCE [LARGE SCALE GENOMIC DNA]</scope>
</reference>
<comment type="caution">
    <text evidence="2">The sequence shown here is derived from an EMBL/GenBank/DDBJ whole genome shotgun (WGS) entry which is preliminary data.</text>
</comment>
<evidence type="ECO:0000313" key="2">
    <source>
        <dbReference type="EMBL" id="PZO53458.1"/>
    </source>
</evidence>
<sequence length="102" mass="11552">MQDLNQWTQLQERLIQRMDSDPAIRNPSRLMRLPGFEHVRVQDEKLMFSPVTLRHIAPAAKATVETINSQLPQWDAARWQPQPQSATSQHQGAAAVPTLASD</sequence>
<evidence type="ECO:0000256" key="1">
    <source>
        <dbReference type="SAM" id="MobiDB-lite"/>
    </source>
</evidence>
<dbReference type="EMBL" id="QBMP01000128">
    <property type="protein sequence ID" value="PZO53458.1"/>
    <property type="molecule type" value="Genomic_DNA"/>
</dbReference>
<gene>
    <name evidence="2" type="ORF">DCF15_12690</name>
</gene>
<feature type="region of interest" description="Disordered" evidence="1">
    <location>
        <begin position="76"/>
        <end position="102"/>
    </location>
</feature>
<protein>
    <submittedName>
        <fullName evidence="2">Uncharacterized protein</fullName>
    </submittedName>
</protein>
<proteinExistence type="predicted"/>
<reference evidence="2 3" key="2">
    <citation type="submission" date="2018-06" db="EMBL/GenBank/DDBJ databases">
        <title>Metagenomic assembly of (sub)arctic Cyanobacteria and their associated microbiome from non-axenic cultures.</title>
        <authorList>
            <person name="Baurain D."/>
        </authorList>
    </citation>
    <scope>NUCLEOTIDE SEQUENCE [LARGE SCALE GENOMIC DNA]</scope>
    <source>
        <strain evidence="2">ULC027bin1</strain>
    </source>
</reference>
<feature type="compositionally biased region" description="Polar residues" evidence="1">
    <location>
        <begin position="81"/>
        <end position="91"/>
    </location>
</feature>
<feature type="non-terminal residue" evidence="2">
    <location>
        <position position="102"/>
    </location>
</feature>
<name>A0A2W4ZEQ2_9CYAN</name>
<accession>A0A2W4ZEQ2</accession>
<dbReference type="Proteomes" id="UP000249794">
    <property type="component" value="Unassembled WGS sequence"/>
</dbReference>
<organism evidence="2 3">
    <name type="scientific">Phormidesmis priestleyi</name>
    <dbReference type="NCBI Taxonomy" id="268141"/>
    <lineage>
        <taxon>Bacteria</taxon>
        <taxon>Bacillati</taxon>
        <taxon>Cyanobacteriota</taxon>
        <taxon>Cyanophyceae</taxon>
        <taxon>Leptolyngbyales</taxon>
        <taxon>Leptolyngbyaceae</taxon>
        <taxon>Phormidesmis</taxon>
    </lineage>
</organism>
<dbReference type="Gene3D" id="3.30.70.1790">
    <property type="entry name" value="RepB DNA-primase, N-terminal domain"/>
    <property type="match status" value="1"/>
</dbReference>
<evidence type="ECO:0000313" key="3">
    <source>
        <dbReference type="Proteomes" id="UP000249794"/>
    </source>
</evidence>